<name>A0AAW8YGA9_PEDAC</name>
<dbReference type="InterPro" id="IPR003779">
    <property type="entry name" value="CMD-like"/>
</dbReference>
<dbReference type="GO" id="GO:0051920">
    <property type="term" value="F:peroxiredoxin activity"/>
    <property type="evidence" value="ECO:0007669"/>
    <property type="project" value="InterPro"/>
</dbReference>
<dbReference type="GeneID" id="57366793"/>
<dbReference type="Gene3D" id="1.20.1290.10">
    <property type="entry name" value="AhpD-like"/>
    <property type="match status" value="1"/>
</dbReference>
<dbReference type="AlphaFoldDB" id="A0AAW8YGA9"/>
<dbReference type="RefSeq" id="WP_008841533.1">
    <property type="nucleotide sequence ID" value="NZ_CP050079.1"/>
</dbReference>
<reference evidence="2" key="1">
    <citation type="journal article" date="2023" name="PeerJ">
        <title>Selection and evaluation of lactic acid bacteria from chicken feces in Thailand as potential probiotics.</title>
        <authorList>
            <person name="Khurajog B."/>
            <person name="Disastra Y."/>
            <person name="Lawwyne L.D."/>
            <person name="Sirichokchatchawan W."/>
            <person name="Niyomtham W."/>
            <person name="Yindee J."/>
            <person name="Hampson D.J."/>
            <person name="Prapasarakul N."/>
        </authorList>
    </citation>
    <scope>NUCLEOTIDE SEQUENCE</scope>
    <source>
        <strain evidence="2">BF9</strain>
    </source>
</reference>
<dbReference type="InterPro" id="IPR029032">
    <property type="entry name" value="AhpD-like"/>
</dbReference>
<reference evidence="2" key="2">
    <citation type="submission" date="2023-10" db="EMBL/GenBank/DDBJ databases">
        <authorList>
            <person name="Khurajog B."/>
        </authorList>
    </citation>
    <scope>NUCLEOTIDE SEQUENCE</scope>
    <source>
        <strain evidence="2">BF9</strain>
    </source>
</reference>
<dbReference type="PANTHER" id="PTHR33570:SF10">
    <property type="entry name" value="GAMMA-CARBOXYMUCONOLACTONE DECARBOXYLASE"/>
    <property type="match status" value="1"/>
</dbReference>
<accession>A0AAW8YGA9</accession>
<dbReference type="EMBL" id="JAWJAV010000002">
    <property type="protein sequence ID" value="MDV2620910.1"/>
    <property type="molecule type" value="Genomic_DNA"/>
</dbReference>
<dbReference type="InterPro" id="IPR052512">
    <property type="entry name" value="4CMD/NDH-1_regulator"/>
</dbReference>
<dbReference type="Pfam" id="PF02627">
    <property type="entry name" value="CMD"/>
    <property type="match status" value="1"/>
</dbReference>
<gene>
    <name evidence="2" type="ORF">R0G89_04085</name>
</gene>
<dbReference type="PANTHER" id="PTHR33570">
    <property type="entry name" value="4-CARBOXYMUCONOLACTONE DECARBOXYLASE FAMILY PROTEIN"/>
    <property type="match status" value="1"/>
</dbReference>
<organism evidence="2 3">
    <name type="scientific">Pediococcus acidilactici</name>
    <dbReference type="NCBI Taxonomy" id="1254"/>
    <lineage>
        <taxon>Bacteria</taxon>
        <taxon>Bacillati</taxon>
        <taxon>Bacillota</taxon>
        <taxon>Bacilli</taxon>
        <taxon>Lactobacillales</taxon>
        <taxon>Lactobacillaceae</taxon>
        <taxon>Pediococcus</taxon>
        <taxon>Pediococcus acidilactici group</taxon>
    </lineage>
</organism>
<evidence type="ECO:0000259" key="1">
    <source>
        <dbReference type="Pfam" id="PF02627"/>
    </source>
</evidence>
<sequence>MEKSKRFIDGLKKLSEVDDLAGQEVIASLSGLTEDVGKYIVEFAFGEIYQRKGLSLKQREMITISCLLAQGGTESQLEVHINGSLNVGLTEKEIIETFIQAIPYVGFPRVLNAIKVAKLVFKHRGE</sequence>
<evidence type="ECO:0000313" key="3">
    <source>
        <dbReference type="Proteomes" id="UP001280897"/>
    </source>
</evidence>
<feature type="domain" description="Carboxymuconolactone decarboxylase-like" evidence="1">
    <location>
        <begin position="35"/>
        <end position="118"/>
    </location>
</feature>
<dbReference type="Proteomes" id="UP001280897">
    <property type="component" value="Unassembled WGS sequence"/>
</dbReference>
<evidence type="ECO:0000313" key="2">
    <source>
        <dbReference type="EMBL" id="MDV2620910.1"/>
    </source>
</evidence>
<protein>
    <submittedName>
        <fullName evidence="2">Carboxymuconolactone decarboxylase family protein</fullName>
    </submittedName>
</protein>
<dbReference type="SUPFAM" id="SSF69118">
    <property type="entry name" value="AhpD-like"/>
    <property type="match status" value="1"/>
</dbReference>
<comment type="caution">
    <text evidence="2">The sequence shown here is derived from an EMBL/GenBank/DDBJ whole genome shotgun (WGS) entry which is preliminary data.</text>
</comment>
<proteinExistence type="predicted"/>